<comment type="caution">
    <text evidence="1">The sequence shown here is derived from an EMBL/GenBank/DDBJ whole genome shotgun (WGS) entry which is preliminary data.</text>
</comment>
<keyword evidence="2" id="KW-1185">Reference proteome</keyword>
<protein>
    <submittedName>
        <fullName evidence="1">Uncharacterized protein</fullName>
    </submittedName>
</protein>
<name>A0A8J3I4Y5_9CHLR</name>
<gene>
    <name evidence="1" type="ORF">KSX_53160</name>
</gene>
<sequence length="48" mass="5477">MLYSIQVYQRKSEQRTLAAMWKLPNGKHIDEDMLEVAMQDASGGIPII</sequence>
<dbReference type="AlphaFoldDB" id="A0A8J3I4Y5"/>
<organism evidence="1 2">
    <name type="scientific">Ktedonospora formicarum</name>
    <dbReference type="NCBI Taxonomy" id="2778364"/>
    <lineage>
        <taxon>Bacteria</taxon>
        <taxon>Bacillati</taxon>
        <taxon>Chloroflexota</taxon>
        <taxon>Ktedonobacteria</taxon>
        <taxon>Ktedonobacterales</taxon>
        <taxon>Ktedonobacteraceae</taxon>
        <taxon>Ktedonospora</taxon>
    </lineage>
</organism>
<reference evidence="1" key="1">
    <citation type="submission" date="2020-10" db="EMBL/GenBank/DDBJ databases">
        <title>Taxonomic study of unclassified bacteria belonging to the class Ktedonobacteria.</title>
        <authorList>
            <person name="Yabe S."/>
            <person name="Wang C.M."/>
            <person name="Zheng Y."/>
            <person name="Sakai Y."/>
            <person name="Cavaletti L."/>
            <person name="Monciardini P."/>
            <person name="Donadio S."/>
        </authorList>
    </citation>
    <scope>NUCLEOTIDE SEQUENCE</scope>
    <source>
        <strain evidence="1">SOSP1-1</strain>
    </source>
</reference>
<dbReference type="EMBL" id="BNJF01000002">
    <property type="protein sequence ID" value="GHO47153.1"/>
    <property type="molecule type" value="Genomic_DNA"/>
</dbReference>
<accession>A0A8J3I4Y5</accession>
<dbReference type="Proteomes" id="UP000612362">
    <property type="component" value="Unassembled WGS sequence"/>
</dbReference>
<proteinExistence type="predicted"/>
<evidence type="ECO:0000313" key="1">
    <source>
        <dbReference type="EMBL" id="GHO47153.1"/>
    </source>
</evidence>
<evidence type="ECO:0000313" key="2">
    <source>
        <dbReference type="Proteomes" id="UP000612362"/>
    </source>
</evidence>